<protein>
    <recommendedName>
        <fullName evidence="2">Spatacsin C-terminal domain-containing protein</fullName>
    </recommendedName>
</protein>
<evidence type="ECO:0000313" key="3">
    <source>
        <dbReference type="EMBL" id="KAK1299138.1"/>
    </source>
</evidence>
<reference evidence="3" key="2">
    <citation type="submission" date="2023-06" db="EMBL/GenBank/DDBJ databases">
        <authorList>
            <person name="Ma L."/>
            <person name="Liu K.-W."/>
            <person name="Li Z."/>
            <person name="Hsiao Y.-Y."/>
            <person name="Qi Y."/>
            <person name="Fu T."/>
            <person name="Tang G."/>
            <person name="Zhang D."/>
            <person name="Sun W.-H."/>
            <person name="Liu D.-K."/>
            <person name="Li Y."/>
            <person name="Chen G.-Z."/>
            <person name="Liu X.-D."/>
            <person name="Liao X.-Y."/>
            <person name="Jiang Y.-T."/>
            <person name="Yu X."/>
            <person name="Hao Y."/>
            <person name="Huang J."/>
            <person name="Zhao X.-W."/>
            <person name="Ke S."/>
            <person name="Chen Y.-Y."/>
            <person name="Wu W.-L."/>
            <person name="Hsu J.-L."/>
            <person name="Lin Y.-F."/>
            <person name="Huang M.-D."/>
            <person name="Li C.-Y."/>
            <person name="Huang L."/>
            <person name="Wang Z.-W."/>
            <person name="Zhao X."/>
            <person name="Zhong W.-Y."/>
            <person name="Peng D.-H."/>
            <person name="Ahmad S."/>
            <person name="Lan S."/>
            <person name="Zhang J.-S."/>
            <person name="Tsai W.-C."/>
            <person name="Van De Peer Y."/>
            <person name="Liu Z.-J."/>
        </authorList>
    </citation>
    <scope>NUCLEOTIDE SEQUENCE</scope>
    <source>
        <strain evidence="3">CP</strain>
        <tissue evidence="3">Leaves</tissue>
    </source>
</reference>
<evidence type="ECO:0000256" key="1">
    <source>
        <dbReference type="SAM" id="MobiDB-lite"/>
    </source>
</evidence>
<organism evidence="3 4">
    <name type="scientific">Acorus calamus</name>
    <name type="common">Sweet flag</name>
    <dbReference type="NCBI Taxonomy" id="4465"/>
    <lineage>
        <taxon>Eukaryota</taxon>
        <taxon>Viridiplantae</taxon>
        <taxon>Streptophyta</taxon>
        <taxon>Embryophyta</taxon>
        <taxon>Tracheophyta</taxon>
        <taxon>Spermatophyta</taxon>
        <taxon>Magnoliopsida</taxon>
        <taxon>Liliopsida</taxon>
        <taxon>Acoraceae</taxon>
        <taxon>Acorus</taxon>
    </lineage>
</organism>
<evidence type="ECO:0000259" key="2">
    <source>
        <dbReference type="Pfam" id="PF14649"/>
    </source>
</evidence>
<reference evidence="3" key="1">
    <citation type="journal article" date="2023" name="Nat. Commun.">
        <title>Diploid and tetraploid genomes of Acorus and the evolution of monocots.</title>
        <authorList>
            <person name="Ma L."/>
            <person name="Liu K.W."/>
            <person name="Li Z."/>
            <person name="Hsiao Y.Y."/>
            <person name="Qi Y."/>
            <person name="Fu T."/>
            <person name="Tang G.D."/>
            <person name="Zhang D."/>
            <person name="Sun W.H."/>
            <person name="Liu D.K."/>
            <person name="Li Y."/>
            <person name="Chen G.Z."/>
            <person name="Liu X.D."/>
            <person name="Liao X.Y."/>
            <person name="Jiang Y.T."/>
            <person name="Yu X."/>
            <person name="Hao Y."/>
            <person name="Huang J."/>
            <person name="Zhao X.W."/>
            <person name="Ke S."/>
            <person name="Chen Y.Y."/>
            <person name="Wu W.L."/>
            <person name="Hsu J.L."/>
            <person name="Lin Y.F."/>
            <person name="Huang M.D."/>
            <person name="Li C.Y."/>
            <person name="Huang L."/>
            <person name="Wang Z.W."/>
            <person name="Zhao X."/>
            <person name="Zhong W.Y."/>
            <person name="Peng D.H."/>
            <person name="Ahmad S."/>
            <person name="Lan S."/>
            <person name="Zhang J.S."/>
            <person name="Tsai W.C."/>
            <person name="Van de Peer Y."/>
            <person name="Liu Z.J."/>
        </authorList>
    </citation>
    <scope>NUCLEOTIDE SEQUENCE</scope>
    <source>
        <strain evidence="3">CP</strain>
    </source>
</reference>
<feature type="domain" description="Spatacsin C-terminal" evidence="2">
    <location>
        <begin position="1687"/>
        <end position="1959"/>
    </location>
</feature>
<feature type="compositionally biased region" description="Polar residues" evidence="1">
    <location>
        <begin position="1426"/>
        <end position="1443"/>
    </location>
</feature>
<name>A0AAV9DG99_ACOCL</name>
<dbReference type="PANTHER" id="PTHR13650">
    <property type="entry name" value="SPATACSIN"/>
    <property type="match status" value="1"/>
</dbReference>
<dbReference type="GO" id="GO:0005737">
    <property type="term" value="C:cytoplasm"/>
    <property type="evidence" value="ECO:0007669"/>
    <property type="project" value="TreeGrafter"/>
</dbReference>
<accession>A0AAV9DG99</accession>
<evidence type="ECO:0000313" key="4">
    <source>
        <dbReference type="Proteomes" id="UP001180020"/>
    </source>
</evidence>
<dbReference type="Proteomes" id="UP001180020">
    <property type="component" value="Unassembled WGS sequence"/>
</dbReference>
<feature type="compositionally biased region" description="Basic and acidic residues" evidence="1">
    <location>
        <begin position="1413"/>
        <end position="1422"/>
    </location>
</feature>
<sequence>MVLSSPELESERADGLASSHAGSLVTLNNLGSGNLDEFSVSDAQGRIGRKKLILSENPRDMIARWEIDKPDLQTVVKDALHSGRLPLAVLQLHRQQLRDMVTEREPSDTFSEIRDVGRTIAYDLFLKGEVRLAIETLQRLGEDIETSLRQLAFGTVSRSLRANITEEMKRFGYLQPHERKTLERISLIERLYPSSSFWGTLLARQRKLSEVSPTEVFPQEKMMEKIRLHVHENFTIECGEIDGVVIGPWANLGNGLSASLADESTAEAGYWACAAVWSDAWDERTMDRIVLDQPLLMGVHIPWESQFEYHVYHNNWEEVSKLLDVIPASLLSNRNLQVNLDVPCSASNDECNKGFPDHAKHIWPTDEIDAVCLNIPNVKILRLSALNVCSAWLRMLVEQELAKKFIFIKEYWEVSSLIFGNNLLFRKNTPAQAGSHWVKWLLLSRAKGREYESSFSNARAIASQNMVLKSNISVLEMDDIICSVDDMAEGGGETAALATLMYAPSPIQTCLCSGSVNRNACFGQDALGGSLNASAGNAPDRSAFSDYLAWRASIFSSPGGDTSLVQMLPCWFPKPIRRLINLFVQGPLGWESFADGAAVVHPLLHHDIDVCSSNGNTQRGSVSCEASIQKHIEEELYSSSFVVVPLAITHFVDSAFVASCAFLLELCGISASMLYVDIAALHRISSVFKLFEHDVHHEHASPKGSTFHVSSHDTNEIDFMGSLARILADDYLYHDTINSNGQKDAHLRMPANRHPSRAIITVLRHLEKASLPMMDEGGTCGSWLRNGNGDGAEYRARQKAASQHWCWVTEFCQVHHLPLSTKYLSLLAKDNDWVGFLTEAQIGGFPFDVIFQIASKEFSDPPLKVHILTVLKSIESARGENNPSLSSTSEAKNNESSFLTERNTMIPVELFGLLAECEKQNHPGEALLSKAKDLRWSLLAIIASCYPDVPPLSCLTVWLEISAASRETSAIKVNDIVSQIANNVGAAVDAMNALSTGDRTLTLHYNRRNPKRRRLLDPASENSIEGTVHSVADASCSSRILISQESSVDDEAQERVNRTVSNDPDVGLISLSKMIAVLCEQRLFLPLLRAFEMFLPNCALLPLIRAFQAFSQMRLSEASAHLASFSARFKEEPYHTNFGTPRDVPIKATWISSTAIKTADAMLSTCPSAYEKRCLLQLLSVVEFGDGGSAAARFGRHYWKINLAEPSLRKDEDSYLGNEILDDAALLNALEKNGQWEQACNWARQLESSGSLWKSCVHHVTKTQAEAMVAEWKEFLWDVPEERAALWSHCQTLFLRYSFPAGQAGLFFLKHAEAVEKDIPSRELHEMLLLSLQWLSGTITQSSLVYPLHLLREIETRVWLLAVESEAQATTEGNFTLANSIQNPAGGSSTSIIEHTANVITRMDNHINTVRARATEKNDTREGYQNPRNLQTFDSSPSATSNSKTKRRAKGYISSRRSLADAVDKKPDLDDYSSSCMLVQEENAKIEASISGWEERVKPAEVERAILSLLDFGQVTAAKQLQNKLSPSNVLPEFALVDTALKLASASCPSSNGEASVPNMDPDILPIVRSYDILDHDVLEILATKFNERCGRGLCKRIVAVVKAAKVLGVSFSEAFDKRPIELLQLLSLKAQDSLEEAKILVQTHVMSPASIAQILAEAFLKAWSVGCASWRIYGFTKGGRTCPTFMEVELLILSHHFYKSSACLDGVDVLVALAATKVEAYVSEGDFSCLARLVTGVSNFHALHFILGILIENGQLELLLQKYSATDTTTSSAEAVRGFRMAVLTSLKHFNPHDLDAFAMVYSHFDMKHEMASLLESRSRQSIQQWYLRYNHEQNEDLLEAMRLYIEAAEVHSTIDAGHKTGRACAVASLLSLQIRIPDLSWLDLSETNARRALVEQSNFQEALIVADAYNLNHPGEWAPVLWNQMLKPEVMERFVAEFVVVLPLQTSMLLELARFYRAEVAARGDQHSFSVWLSPGGLPAEWVKHLGRSFRSLLRRTRDLRVRLQLATLATGFGDVVDGCQTALDRVPETAGPLVLRKGHGGAYLPLM</sequence>
<keyword evidence="4" id="KW-1185">Reference proteome</keyword>
<dbReference type="EMBL" id="JAUJYO010000014">
    <property type="protein sequence ID" value="KAK1299138.1"/>
    <property type="molecule type" value="Genomic_DNA"/>
</dbReference>
<dbReference type="PANTHER" id="PTHR13650:SF0">
    <property type="entry name" value="SPATACSIN"/>
    <property type="match status" value="1"/>
</dbReference>
<dbReference type="InterPro" id="IPR028107">
    <property type="entry name" value="Spatacsin_C_dom"/>
</dbReference>
<dbReference type="Pfam" id="PF14649">
    <property type="entry name" value="Spatacsin_C"/>
    <property type="match status" value="1"/>
</dbReference>
<proteinExistence type="predicted"/>
<feature type="region of interest" description="Disordered" evidence="1">
    <location>
        <begin position="1413"/>
        <end position="1451"/>
    </location>
</feature>
<comment type="caution">
    <text evidence="3">The sequence shown here is derived from an EMBL/GenBank/DDBJ whole genome shotgun (WGS) entry which is preliminary data.</text>
</comment>
<dbReference type="InterPro" id="IPR028103">
    <property type="entry name" value="Spatacsin"/>
</dbReference>
<gene>
    <name evidence="3" type="ORF">QJS10_CPB14g01237</name>
</gene>